<accession>A0A9P4QZZ8</accession>
<protein>
    <submittedName>
        <fullName evidence="2">Uncharacterized protein</fullName>
    </submittedName>
</protein>
<dbReference type="AlphaFoldDB" id="A0A9P4QZZ8"/>
<organism evidence="2 3">
    <name type="scientific">Polyplosphaeria fusca</name>
    <dbReference type="NCBI Taxonomy" id="682080"/>
    <lineage>
        <taxon>Eukaryota</taxon>
        <taxon>Fungi</taxon>
        <taxon>Dikarya</taxon>
        <taxon>Ascomycota</taxon>
        <taxon>Pezizomycotina</taxon>
        <taxon>Dothideomycetes</taxon>
        <taxon>Pleosporomycetidae</taxon>
        <taxon>Pleosporales</taxon>
        <taxon>Tetraplosphaeriaceae</taxon>
        <taxon>Polyplosphaeria</taxon>
    </lineage>
</organism>
<proteinExistence type="predicted"/>
<evidence type="ECO:0000256" key="1">
    <source>
        <dbReference type="SAM" id="MobiDB-lite"/>
    </source>
</evidence>
<feature type="region of interest" description="Disordered" evidence="1">
    <location>
        <begin position="63"/>
        <end position="122"/>
    </location>
</feature>
<evidence type="ECO:0000313" key="2">
    <source>
        <dbReference type="EMBL" id="KAF2735999.1"/>
    </source>
</evidence>
<reference evidence="2" key="1">
    <citation type="journal article" date="2020" name="Stud. Mycol.">
        <title>101 Dothideomycetes genomes: a test case for predicting lifestyles and emergence of pathogens.</title>
        <authorList>
            <person name="Haridas S."/>
            <person name="Albert R."/>
            <person name="Binder M."/>
            <person name="Bloem J."/>
            <person name="Labutti K."/>
            <person name="Salamov A."/>
            <person name="Andreopoulos B."/>
            <person name="Baker S."/>
            <person name="Barry K."/>
            <person name="Bills G."/>
            <person name="Bluhm B."/>
            <person name="Cannon C."/>
            <person name="Castanera R."/>
            <person name="Culley D."/>
            <person name="Daum C."/>
            <person name="Ezra D."/>
            <person name="Gonzalez J."/>
            <person name="Henrissat B."/>
            <person name="Kuo A."/>
            <person name="Liang C."/>
            <person name="Lipzen A."/>
            <person name="Lutzoni F."/>
            <person name="Magnuson J."/>
            <person name="Mondo S."/>
            <person name="Nolan M."/>
            <person name="Ohm R."/>
            <person name="Pangilinan J."/>
            <person name="Park H.-J."/>
            <person name="Ramirez L."/>
            <person name="Alfaro M."/>
            <person name="Sun H."/>
            <person name="Tritt A."/>
            <person name="Yoshinaga Y."/>
            <person name="Zwiers L.-H."/>
            <person name="Turgeon B."/>
            <person name="Goodwin S."/>
            <person name="Spatafora J."/>
            <person name="Crous P."/>
            <person name="Grigoriev I."/>
        </authorList>
    </citation>
    <scope>NUCLEOTIDE SEQUENCE</scope>
    <source>
        <strain evidence="2">CBS 125425</strain>
    </source>
</reference>
<sequence length="163" mass="17660">MLGVCCRAALSSPPLLHQWHGRWCQCCTRCASKHGTTVAGDLGAVSGAAAVHKSEAIPFEPHRQAREPSRYAATTGGVGMATRREGHSSPTKRVPSQERDSAITRPHASASRLHWSRRTRGSTANAAAEVHQAQQARCTQFGATGHKRLEGLQGRCSRRRRFG</sequence>
<evidence type="ECO:0000313" key="3">
    <source>
        <dbReference type="Proteomes" id="UP000799444"/>
    </source>
</evidence>
<dbReference type="EMBL" id="ML996130">
    <property type="protein sequence ID" value="KAF2735999.1"/>
    <property type="molecule type" value="Genomic_DNA"/>
</dbReference>
<comment type="caution">
    <text evidence="2">The sequence shown here is derived from an EMBL/GenBank/DDBJ whole genome shotgun (WGS) entry which is preliminary data.</text>
</comment>
<gene>
    <name evidence="2" type="ORF">EJ04DRAFT_522454</name>
</gene>
<name>A0A9P4QZZ8_9PLEO</name>
<keyword evidence="3" id="KW-1185">Reference proteome</keyword>
<dbReference type="Proteomes" id="UP000799444">
    <property type="component" value="Unassembled WGS sequence"/>
</dbReference>